<dbReference type="RefSeq" id="XP_001585378.1">
    <property type="nucleotide sequence ID" value="XM_001585328.1"/>
</dbReference>
<dbReference type="EMBL" id="CH476646">
    <property type="protein sequence ID" value="EDN98758.1"/>
    <property type="molecule type" value="Genomic_DNA"/>
</dbReference>
<name>A7F7N7_SCLS1</name>
<gene>
    <name evidence="1" type="ORF">SS1G_13617</name>
</gene>
<dbReference type="Proteomes" id="UP000001312">
    <property type="component" value="Unassembled WGS sequence"/>
</dbReference>
<reference evidence="2" key="1">
    <citation type="journal article" date="2011" name="PLoS Genet.">
        <title>Genomic analysis of the necrotrophic fungal pathogens Sclerotinia sclerotiorum and Botrytis cinerea.</title>
        <authorList>
            <person name="Amselem J."/>
            <person name="Cuomo C.A."/>
            <person name="van Kan J.A."/>
            <person name="Viaud M."/>
            <person name="Benito E.P."/>
            <person name="Couloux A."/>
            <person name="Coutinho P.M."/>
            <person name="de Vries R.P."/>
            <person name="Dyer P.S."/>
            <person name="Fillinger S."/>
            <person name="Fournier E."/>
            <person name="Gout L."/>
            <person name="Hahn M."/>
            <person name="Kohn L."/>
            <person name="Lapalu N."/>
            <person name="Plummer K.M."/>
            <person name="Pradier J.M."/>
            <person name="Quevillon E."/>
            <person name="Sharon A."/>
            <person name="Simon A."/>
            <person name="ten Have A."/>
            <person name="Tudzynski B."/>
            <person name="Tudzynski P."/>
            <person name="Wincker P."/>
            <person name="Andrew M."/>
            <person name="Anthouard V."/>
            <person name="Beever R.E."/>
            <person name="Beffa R."/>
            <person name="Benoit I."/>
            <person name="Bouzid O."/>
            <person name="Brault B."/>
            <person name="Chen Z."/>
            <person name="Choquer M."/>
            <person name="Collemare J."/>
            <person name="Cotton P."/>
            <person name="Danchin E.G."/>
            <person name="Da Silva C."/>
            <person name="Gautier A."/>
            <person name="Giraud C."/>
            <person name="Giraud T."/>
            <person name="Gonzalez C."/>
            <person name="Grossetete S."/>
            <person name="Guldener U."/>
            <person name="Henrissat B."/>
            <person name="Howlett B.J."/>
            <person name="Kodira C."/>
            <person name="Kretschmer M."/>
            <person name="Lappartient A."/>
            <person name="Leroch M."/>
            <person name="Levis C."/>
            <person name="Mauceli E."/>
            <person name="Neuveglise C."/>
            <person name="Oeser B."/>
            <person name="Pearson M."/>
            <person name="Poulain J."/>
            <person name="Poussereau N."/>
            <person name="Quesneville H."/>
            <person name="Rascle C."/>
            <person name="Schumacher J."/>
            <person name="Segurens B."/>
            <person name="Sexton A."/>
            <person name="Silva E."/>
            <person name="Sirven C."/>
            <person name="Soanes D.M."/>
            <person name="Talbot N.J."/>
            <person name="Templeton M."/>
            <person name="Yandava C."/>
            <person name="Yarden O."/>
            <person name="Zeng Q."/>
            <person name="Rollins J.A."/>
            <person name="Lebrun M.H."/>
            <person name="Dickman M."/>
        </authorList>
    </citation>
    <scope>NUCLEOTIDE SEQUENCE [LARGE SCALE GENOMIC DNA]</scope>
    <source>
        <strain evidence="2">ATCC 18683 / 1980 / Ss-1</strain>
    </source>
</reference>
<evidence type="ECO:0000313" key="1">
    <source>
        <dbReference type="EMBL" id="EDN98758.1"/>
    </source>
</evidence>
<dbReference type="AlphaFoldDB" id="A7F7N7"/>
<keyword evidence="2" id="KW-1185">Reference proteome</keyword>
<evidence type="ECO:0000313" key="2">
    <source>
        <dbReference type="Proteomes" id="UP000001312"/>
    </source>
</evidence>
<dbReference type="KEGG" id="ssl:SS1G_13617"/>
<organism evidence="1 2">
    <name type="scientific">Sclerotinia sclerotiorum (strain ATCC 18683 / 1980 / Ss-1)</name>
    <name type="common">White mold</name>
    <name type="synonym">Whetzelinia sclerotiorum</name>
    <dbReference type="NCBI Taxonomy" id="665079"/>
    <lineage>
        <taxon>Eukaryota</taxon>
        <taxon>Fungi</taxon>
        <taxon>Dikarya</taxon>
        <taxon>Ascomycota</taxon>
        <taxon>Pezizomycotina</taxon>
        <taxon>Leotiomycetes</taxon>
        <taxon>Helotiales</taxon>
        <taxon>Sclerotiniaceae</taxon>
        <taxon>Sclerotinia</taxon>
    </lineage>
</organism>
<proteinExistence type="predicted"/>
<protein>
    <submittedName>
        <fullName evidence="1">Uncharacterized protein</fullName>
    </submittedName>
</protein>
<sequence length="85" mass="9982">MYPASSHFILSCWTFSVSSKIDVLVMEILENPQSLVINGIERMRSRAEAEDHPTRWKHEAILKRYNFNELFIVFAFEIAAESYTR</sequence>
<accession>A7F7N7</accession>
<dbReference type="InParanoid" id="A7F7N7"/>
<dbReference type="GeneID" id="5481537"/>